<feature type="region of interest" description="Disordered" evidence="1">
    <location>
        <begin position="76"/>
        <end position="103"/>
    </location>
</feature>
<dbReference type="AlphaFoldDB" id="A0A9R1VIS9"/>
<name>A0A9R1VIS9_LACSA</name>
<evidence type="ECO:0000256" key="1">
    <source>
        <dbReference type="SAM" id="MobiDB-lite"/>
    </source>
</evidence>
<comment type="caution">
    <text evidence="3">The sequence shown here is derived from an EMBL/GenBank/DDBJ whole genome shotgun (WGS) entry which is preliminary data.</text>
</comment>
<feature type="compositionally biased region" description="Low complexity" evidence="1">
    <location>
        <begin position="83"/>
        <end position="102"/>
    </location>
</feature>
<keyword evidence="2" id="KW-1133">Transmembrane helix</keyword>
<proteinExistence type="predicted"/>
<organism evidence="3 4">
    <name type="scientific">Lactuca sativa</name>
    <name type="common">Garden lettuce</name>
    <dbReference type="NCBI Taxonomy" id="4236"/>
    <lineage>
        <taxon>Eukaryota</taxon>
        <taxon>Viridiplantae</taxon>
        <taxon>Streptophyta</taxon>
        <taxon>Embryophyta</taxon>
        <taxon>Tracheophyta</taxon>
        <taxon>Spermatophyta</taxon>
        <taxon>Magnoliopsida</taxon>
        <taxon>eudicotyledons</taxon>
        <taxon>Gunneridae</taxon>
        <taxon>Pentapetalae</taxon>
        <taxon>asterids</taxon>
        <taxon>campanulids</taxon>
        <taxon>Asterales</taxon>
        <taxon>Asteraceae</taxon>
        <taxon>Cichorioideae</taxon>
        <taxon>Cichorieae</taxon>
        <taxon>Lactucinae</taxon>
        <taxon>Lactuca</taxon>
    </lineage>
</organism>
<reference evidence="3 4" key="1">
    <citation type="journal article" date="2017" name="Nat. Commun.">
        <title>Genome assembly with in vitro proximity ligation data and whole-genome triplication in lettuce.</title>
        <authorList>
            <person name="Reyes-Chin-Wo S."/>
            <person name="Wang Z."/>
            <person name="Yang X."/>
            <person name="Kozik A."/>
            <person name="Arikit S."/>
            <person name="Song C."/>
            <person name="Xia L."/>
            <person name="Froenicke L."/>
            <person name="Lavelle D.O."/>
            <person name="Truco M.J."/>
            <person name="Xia R."/>
            <person name="Zhu S."/>
            <person name="Xu C."/>
            <person name="Xu H."/>
            <person name="Xu X."/>
            <person name="Cox K."/>
            <person name="Korf I."/>
            <person name="Meyers B.C."/>
            <person name="Michelmore R.W."/>
        </authorList>
    </citation>
    <scope>NUCLEOTIDE SEQUENCE [LARGE SCALE GENOMIC DNA]</scope>
    <source>
        <strain evidence="4">cv. Salinas</strain>
        <tissue evidence="3">Seedlings</tissue>
    </source>
</reference>
<evidence type="ECO:0000313" key="4">
    <source>
        <dbReference type="Proteomes" id="UP000235145"/>
    </source>
</evidence>
<accession>A0A9R1VIS9</accession>
<sequence>MEVLLVELHSIPFLVYYNYLIVLCLVLLQVIKHWCRLFKRSCFRNHTATESIIPSSQDPYGDLLKWLLPLKNSIPSPSPSLTPSPQMNSSSIRSSSKNVNPSATSASPIFSFGHFRSYSMSAIPPSDVPVLPSSSMSSIDLEDQNQFSSRKSMDEKGEAEGLLSFRGVPLEII</sequence>
<feature type="transmembrane region" description="Helical" evidence="2">
    <location>
        <begin position="13"/>
        <end position="31"/>
    </location>
</feature>
<evidence type="ECO:0000313" key="3">
    <source>
        <dbReference type="EMBL" id="KAJ0205451.1"/>
    </source>
</evidence>
<evidence type="ECO:0000256" key="2">
    <source>
        <dbReference type="SAM" id="Phobius"/>
    </source>
</evidence>
<keyword evidence="2" id="KW-0812">Transmembrane</keyword>
<feature type="region of interest" description="Disordered" evidence="1">
    <location>
        <begin position="133"/>
        <end position="159"/>
    </location>
</feature>
<keyword evidence="2" id="KW-0472">Membrane</keyword>
<dbReference type="Proteomes" id="UP000235145">
    <property type="component" value="Unassembled WGS sequence"/>
</dbReference>
<dbReference type="PANTHER" id="PTHR36034">
    <property type="entry name" value="EXPRESSED PROTEIN"/>
    <property type="match status" value="1"/>
</dbReference>
<protein>
    <submittedName>
        <fullName evidence="3">Uncharacterized protein</fullName>
    </submittedName>
</protein>
<gene>
    <name evidence="3" type="ORF">LSAT_V11C500250690</name>
</gene>
<dbReference type="EMBL" id="NBSK02000005">
    <property type="protein sequence ID" value="KAJ0205451.1"/>
    <property type="molecule type" value="Genomic_DNA"/>
</dbReference>
<keyword evidence="4" id="KW-1185">Reference proteome</keyword>
<dbReference type="PANTHER" id="PTHR36034:SF2">
    <property type="entry name" value="EXPRESSED PROTEIN"/>
    <property type="match status" value="1"/>
</dbReference>